<name>A0A0B6Y9Y7_9EUPU</name>
<accession>A0A0B6Y9Y7</accession>
<evidence type="ECO:0000313" key="1">
    <source>
        <dbReference type="EMBL" id="CEK52969.1"/>
    </source>
</evidence>
<gene>
    <name evidence="1" type="primary">ORF18632</name>
</gene>
<reference evidence="1" key="1">
    <citation type="submission" date="2014-12" db="EMBL/GenBank/DDBJ databases">
        <title>Insight into the proteome of Arion vulgaris.</title>
        <authorList>
            <person name="Aradska J."/>
            <person name="Bulat T."/>
            <person name="Smidak R."/>
            <person name="Sarate P."/>
            <person name="Gangsoo J."/>
            <person name="Sialana F."/>
            <person name="Bilban M."/>
            <person name="Lubec G."/>
        </authorList>
    </citation>
    <scope>NUCLEOTIDE SEQUENCE</scope>
    <source>
        <tissue evidence="1">Skin</tissue>
    </source>
</reference>
<proteinExistence type="predicted"/>
<feature type="non-terminal residue" evidence="1">
    <location>
        <position position="59"/>
    </location>
</feature>
<protein>
    <submittedName>
        <fullName evidence="1">Uncharacterized protein</fullName>
    </submittedName>
</protein>
<sequence>MKNCIEAMYIYLKQIFAKELTEDNAFTMCDIMKATSNLRELMSAAQNLQRSYNYQWDHR</sequence>
<dbReference type="EMBL" id="HACG01006104">
    <property type="protein sequence ID" value="CEK52969.1"/>
    <property type="molecule type" value="Transcribed_RNA"/>
</dbReference>
<dbReference type="AlphaFoldDB" id="A0A0B6Y9Y7"/>
<organism evidence="1">
    <name type="scientific">Arion vulgaris</name>
    <dbReference type="NCBI Taxonomy" id="1028688"/>
    <lineage>
        <taxon>Eukaryota</taxon>
        <taxon>Metazoa</taxon>
        <taxon>Spiralia</taxon>
        <taxon>Lophotrochozoa</taxon>
        <taxon>Mollusca</taxon>
        <taxon>Gastropoda</taxon>
        <taxon>Heterobranchia</taxon>
        <taxon>Euthyneura</taxon>
        <taxon>Panpulmonata</taxon>
        <taxon>Eupulmonata</taxon>
        <taxon>Stylommatophora</taxon>
        <taxon>Helicina</taxon>
        <taxon>Arionoidea</taxon>
        <taxon>Arionidae</taxon>
        <taxon>Arion</taxon>
    </lineage>
</organism>